<feature type="chain" id="PRO_5045400779" description="Lipoprotein" evidence="1">
    <location>
        <begin position="22"/>
        <end position="183"/>
    </location>
</feature>
<dbReference type="RefSeq" id="WP_043668921.1">
    <property type="nucleotide sequence ID" value="NZ_BDCI01000018.1"/>
</dbReference>
<accession>A0ABR4ZH35</accession>
<evidence type="ECO:0000313" key="2">
    <source>
        <dbReference type="EMBL" id="KIA64707.1"/>
    </source>
</evidence>
<protein>
    <recommendedName>
        <fullName evidence="4">Lipoprotein</fullName>
    </recommendedName>
</protein>
<keyword evidence="3" id="KW-1185">Reference proteome</keyword>
<evidence type="ECO:0000313" key="3">
    <source>
        <dbReference type="Proteomes" id="UP000031364"/>
    </source>
</evidence>
<dbReference type="EMBL" id="JNFP01000012">
    <property type="protein sequence ID" value="KIA64707.1"/>
    <property type="molecule type" value="Genomic_DNA"/>
</dbReference>
<gene>
    <name evidence="2" type="ORF">FG87_12600</name>
</gene>
<evidence type="ECO:0000256" key="1">
    <source>
        <dbReference type="SAM" id="SignalP"/>
    </source>
</evidence>
<dbReference type="Proteomes" id="UP000031364">
    <property type="component" value="Unassembled WGS sequence"/>
</dbReference>
<evidence type="ECO:0008006" key="4">
    <source>
        <dbReference type="Google" id="ProtNLM"/>
    </source>
</evidence>
<name>A0ABR4ZH35_9NOCA</name>
<organism evidence="2 3">
    <name type="scientific">Nocardia vulneris</name>
    <dbReference type="NCBI Taxonomy" id="1141657"/>
    <lineage>
        <taxon>Bacteria</taxon>
        <taxon>Bacillati</taxon>
        <taxon>Actinomycetota</taxon>
        <taxon>Actinomycetes</taxon>
        <taxon>Mycobacteriales</taxon>
        <taxon>Nocardiaceae</taxon>
        <taxon>Nocardia</taxon>
    </lineage>
</organism>
<reference evidence="2 3" key="1">
    <citation type="journal article" date="2014" name="Int. J. Syst. Evol. Microbiol.">
        <title>Nocardia vulneris sp. nov., isolated from wounds of human patients in North America.</title>
        <authorList>
            <person name="Lasker B.A."/>
            <person name="Bell M."/>
            <person name="Klenk H.P."/>
            <person name="Sproer C."/>
            <person name="Schumann C."/>
            <person name="Schumann P."/>
            <person name="Brown J.M."/>
        </authorList>
    </citation>
    <scope>NUCLEOTIDE SEQUENCE [LARGE SCALE GENOMIC DNA]</scope>
    <source>
        <strain evidence="2 3">W9851</strain>
    </source>
</reference>
<proteinExistence type="predicted"/>
<comment type="caution">
    <text evidence="2">The sequence shown here is derived from an EMBL/GenBank/DDBJ whole genome shotgun (WGS) entry which is preliminary data.</text>
</comment>
<sequence length="183" mass="19415">MAGTSWPRVVCAVLLMAAATAACDTRAQYAPSLPPAAGFRVDDGVLKLWTGTPCTGVTALTLTFDSGTGKSTEQVWTAPRPGVLVEHMDLLGSAGRPAPDTGPLQVRTPLPADYDWTTAGSLHFAVDGPPSYGARVEIDRLLRESTQHPSASYLFGGRGWMDAAAVQRENRKSFLTVCTPDPE</sequence>
<feature type="signal peptide" evidence="1">
    <location>
        <begin position="1"/>
        <end position="21"/>
    </location>
</feature>
<keyword evidence="1" id="KW-0732">Signal</keyword>